<evidence type="ECO:0000256" key="3">
    <source>
        <dbReference type="ARBA" id="ARBA00022525"/>
    </source>
</evidence>
<keyword evidence="3" id="KW-0964">Secreted</keyword>
<dbReference type="Pfam" id="PF02055">
    <property type="entry name" value="Glyco_hydro_30"/>
    <property type="match status" value="1"/>
</dbReference>
<dbReference type="PANTHER" id="PTHR11069">
    <property type="entry name" value="GLUCOSYLCERAMIDASE"/>
    <property type="match status" value="1"/>
</dbReference>
<organism evidence="13 14">
    <name type="scientific">Pseudogymnoascus verrucosus</name>
    <dbReference type="NCBI Taxonomy" id="342668"/>
    <lineage>
        <taxon>Eukaryota</taxon>
        <taxon>Fungi</taxon>
        <taxon>Dikarya</taxon>
        <taxon>Ascomycota</taxon>
        <taxon>Pezizomycotina</taxon>
        <taxon>Leotiomycetes</taxon>
        <taxon>Thelebolales</taxon>
        <taxon>Thelebolaceae</taxon>
        <taxon>Pseudogymnoascus</taxon>
    </lineage>
</organism>
<keyword evidence="14" id="KW-1185">Reference proteome</keyword>
<evidence type="ECO:0000313" key="14">
    <source>
        <dbReference type="Proteomes" id="UP000091956"/>
    </source>
</evidence>
<dbReference type="GO" id="GO:0046557">
    <property type="term" value="F:glucan endo-1,6-beta-glucosidase activity"/>
    <property type="evidence" value="ECO:0007669"/>
    <property type="project" value="UniProtKB-EC"/>
</dbReference>
<dbReference type="OrthoDB" id="2160638at2759"/>
<feature type="domain" description="Glycosyl hydrolase family 30 TIM-barrel" evidence="11">
    <location>
        <begin position="73"/>
        <end position="403"/>
    </location>
</feature>
<dbReference type="InterPro" id="IPR017853">
    <property type="entry name" value="GH"/>
</dbReference>
<evidence type="ECO:0000256" key="6">
    <source>
        <dbReference type="ARBA" id="ARBA00023295"/>
    </source>
</evidence>
<dbReference type="InterPro" id="IPR013780">
    <property type="entry name" value="Glyco_hydro_b"/>
</dbReference>
<keyword evidence="5 9" id="KW-0378">Hydrolase</keyword>
<dbReference type="Gene3D" id="3.20.20.80">
    <property type="entry name" value="Glycosidases"/>
    <property type="match status" value="1"/>
</dbReference>
<name>A0A1B8GB36_9PEZI</name>
<dbReference type="RefSeq" id="XP_018126792.1">
    <property type="nucleotide sequence ID" value="XM_018278409.2"/>
</dbReference>
<dbReference type="FunFam" id="3.20.20.80:FF:000128">
    <property type="entry name" value="Endo-1,6-beta-D-glucanase neg1"/>
    <property type="match status" value="1"/>
</dbReference>
<evidence type="ECO:0000256" key="5">
    <source>
        <dbReference type="ARBA" id="ARBA00022801"/>
    </source>
</evidence>
<evidence type="ECO:0000256" key="2">
    <source>
        <dbReference type="ARBA" id="ARBA00005382"/>
    </source>
</evidence>
<dbReference type="SUPFAM" id="SSF51445">
    <property type="entry name" value="(Trans)glycosidases"/>
    <property type="match status" value="1"/>
</dbReference>
<evidence type="ECO:0000259" key="12">
    <source>
        <dbReference type="Pfam" id="PF17189"/>
    </source>
</evidence>
<comment type="subcellular location">
    <subcellularLocation>
        <location evidence="1">Secreted</location>
    </subcellularLocation>
</comment>
<evidence type="ECO:0000256" key="8">
    <source>
        <dbReference type="ARBA" id="ARBA00038935"/>
    </source>
</evidence>
<reference evidence="14" key="2">
    <citation type="journal article" date="2018" name="Nat. Commun.">
        <title>Extreme sensitivity to ultraviolet light in the fungal pathogen causing white-nose syndrome of bats.</title>
        <authorList>
            <person name="Palmer J.M."/>
            <person name="Drees K.P."/>
            <person name="Foster J.T."/>
            <person name="Lindner D.L."/>
        </authorList>
    </citation>
    <scope>NUCLEOTIDE SEQUENCE [LARGE SCALE GENOMIC DNA]</scope>
    <source>
        <strain evidence="14">UAMH 10579</strain>
    </source>
</reference>
<dbReference type="EMBL" id="KV460258">
    <property type="protein sequence ID" value="OBT93059.1"/>
    <property type="molecule type" value="Genomic_DNA"/>
</dbReference>
<dbReference type="GO" id="GO:0005576">
    <property type="term" value="C:extracellular region"/>
    <property type="evidence" value="ECO:0007669"/>
    <property type="project" value="UniProtKB-SubCell"/>
</dbReference>
<dbReference type="PANTHER" id="PTHR11069:SF23">
    <property type="entry name" value="LYSOSOMAL ACID GLUCOSYLCERAMIDASE"/>
    <property type="match status" value="1"/>
</dbReference>
<dbReference type="GO" id="GO:0016020">
    <property type="term" value="C:membrane"/>
    <property type="evidence" value="ECO:0007669"/>
    <property type="project" value="GOC"/>
</dbReference>
<keyword evidence="6 9" id="KW-0326">Glycosidase</keyword>
<feature type="chain" id="PRO_5008608395" description="glucan endo-1,6-beta-glucosidase" evidence="10">
    <location>
        <begin position="23"/>
        <end position="479"/>
    </location>
</feature>
<dbReference type="InterPro" id="IPR001139">
    <property type="entry name" value="Glyco_hydro_30"/>
</dbReference>
<proteinExistence type="inferred from homology"/>
<evidence type="ECO:0000256" key="10">
    <source>
        <dbReference type="SAM" id="SignalP"/>
    </source>
</evidence>
<evidence type="ECO:0000256" key="1">
    <source>
        <dbReference type="ARBA" id="ARBA00004613"/>
    </source>
</evidence>
<dbReference type="Gene3D" id="2.60.40.1180">
    <property type="entry name" value="Golgi alpha-mannosidase II"/>
    <property type="match status" value="1"/>
</dbReference>
<gene>
    <name evidence="13" type="ORF">VE01_08992</name>
</gene>
<dbReference type="AlphaFoldDB" id="A0A1B8GB36"/>
<dbReference type="InterPro" id="IPR033453">
    <property type="entry name" value="Glyco_hydro_30_TIM-barrel"/>
</dbReference>
<dbReference type="GO" id="GO:0006680">
    <property type="term" value="P:glucosylceramide catabolic process"/>
    <property type="evidence" value="ECO:0007669"/>
    <property type="project" value="TreeGrafter"/>
</dbReference>
<protein>
    <recommendedName>
        <fullName evidence="8">glucan endo-1,6-beta-glucosidase</fullName>
        <ecNumber evidence="8">3.2.1.75</ecNumber>
    </recommendedName>
</protein>
<comment type="catalytic activity">
    <reaction evidence="7">
        <text>Random hydrolysis of (1-&gt;6)-linkages in (1-&gt;6)-beta-D-glucans.</text>
        <dbReference type="EC" id="3.2.1.75"/>
    </reaction>
</comment>
<comment type="similarity">
    <text evidence="2 9">Belongs to the glycosyl hydrolase 30 family.</text>
</comment>
<dbReference type="Proteomes" id="UP000091956">
    <property type="component" value="Unassembled WGS sequence"/>
</dbReference>
<dbReference type="GeneID" id="28842378"/>
<evidence type="ECO:0000313" key="13">
    <source>
        <dbReference type="EMBL" id="OBT93059.1"/>
    </source>
</evidence>
<evidence type="ECO:0000256" key="4">
    <source>
        <dbReference type="ARBA" id="ARBA00022729"/>
    </source>
</evidence>
<dbReference type="GO" id="GO:0004348">
    <property type="term" value="F:glucosylceramidase activity"/>
    <property type="evidence" value="ECO:0007669"/>
    <property type="project" value="InterPro"/>
</dbReference>
<dbReference type="EC" id="3.2.1.75" evidence="8"/>
<reference evidence="13 14" key="1">
    <citation type="submission" date="2016-03" db="EMBL/GenBank/DDBJ databases">
        <title>Comparative genomics of Pseudogymnoascus destructans, the fungus causing white-nose syndrome of bats.</title>
        <authorList>
            <person name="Palmer J.M."/>
            <person name="Drees K.P."/>
            <person name="Foster J.T."/>
            <person name="Lindner D.L."/>
        </authorList>
    </citation>
    <scope>NUCLEOTIDE SEQUENCE [LARGE SCALE GENOMIC DNA]</scope>
    <source>
        <strain evidence="13 14">UAMH 10579</strain>
    </source>
</reference>
<sequence>MKYQGILVAELLTFVFSTGVVGVSSPASWATSSDGVYKLSSFETPVKGAGNPGSGSTWELQVDDTSSGHKQSITGFGAAVTDATVSSFSALSESQKTALLADLLTTSTDDGVAFSLFRHTIAASDLSGNVYAYSDEVDPDLANFNLKTEGKDMVSWLSQFKSINSAIKVVGSVWSPPGWMKLNGVMDGTTTNNNLDHKYASQFAQYFVKYIQAFKSGGVDVDAITIQNEPLNSQAGYPTMYVAADESTSLIQNNIGPALKSAGLTTEIWAYDHNTDVPAYPQAVLDGAGSFVNTVAWHCYAENNDWGVLTQFHEKNPNVAQYQTECWTSPTNTWYSTIDFVMGPMQNWASGSIAWTLGSDTNNGPHLPGGCGACRGLVVVDTSAGTYSKTLDYYLMGQFSRFVPRGATALATTGSTDYGGGQKFEAMSFVEPDGSRTVVVQNNFGNEVFLTVKFKGGETWSGKVYKESLTTWQLPPASG</sequence>
<evidence type="ECO:0000256" key="9">
    <source>
        <dbReference type="RuleBase" id="RU361188"/>
    </source>
</evidence>
<dbReference type="InterPro" id="IPR033452">
    <property type="entry name" value="GH30_C"/>
</dbReference>
<feature type="domain" description="Glycosyl hydrolase family 30 beta sandwich" evidence="12">
    <location>
        <begin position="406"/>
        <end position="471"/>
    </location>
</feature>
<dbReference type="Pfam" id="PF17189">
    <property type="entry name" value="Glyco_hydro_30C"/>
    <property type="match status" value="1"/>
</dbReference>
<evidence type="ECO:0000259" key="11">
    <source>
        <dbReference type="Pfam" id="PF02055"/>
    </source>
</evidence>
<dbReference type="STRING" id="342668.A0A1B8GB36"/>
<feature type="signal peptide" evidence="10">
    <location>
        <begin position="1"/>
        <end position="22"/>
    </location>
</feature>
<keyword evidence="4 10" id="KW-0732">Signal</keyword>
<evidence type="ECO:0000256" key="7">
    <source>
        <dbReference type="ARBA" id="ARBA00036633"/>
    </source>
</evidence>
<accession>A0A1B8GB36</accession>